<feature type="binding site" evidence="7">
    <location>
        <begin position="112"/>
        <end position="115"/>
    </location>
    <ligand>
        <name>carbamoyl phosphate</name>
        <dbReference type="ChEBI" id="CHEBI:58228"/>
    </ligand>
</feature>
<dbReference type="EC" id="2.1.3.3" evidence="3 7"/>
<feature type="domain" description="Aspartate/ornithine carbamoyltransferase carbamoyl-P binding" evidence="10">
    <location>
        <begin position="65"/>
        <end position="203"/>
    </location>
</feature>
<dbReference type="PANTHER" id="PTHR45753:SF3">
    <property type="entry name" value="ORNITHINE TRANSCARBAMYLASE, MITOCHONDRIAL"/>
    <property type="match status" value="1"/>
</dbReference>
<dbReference type="PRINTS" id="PR00100">
    <property type="entry name" value="AOTCASE"/>
</dbReference>
<dbReference type="InterPro" id="IPR002292">
    <property type="entry name" value="Orn/put_carbamltrans"/>
</dbReference>
<dbReference type="STRING" id="58117.SAMN05421833_1579"/>
<dbReference type="Gene3D" id="3.40.50.1370">
    <property type="entry name" value="Aspartate/ornithine carbamoyltransferase"/>
    <property type="match status" value="2"/>
</dbReference>
<dbReference type="PROSITE" id="PS00097">
    <property type="entry name" value="CARBAMOYLTRANSFERASE"/>
    <property type="match status" value="1"/>
</dbReference>
<keyword evidence="12" id="KW-1185">Reference proteome</keyword>
<sequence length="372" mass="39173">MSENDLVNPIAGPDPDGPPGRVGQGADPAQVRQGADPAQVRQGADPAQVRKGADPAQVRKGAGVRHFLRDDDLSPEEQAQVLDLAEAMKKDRFGYRPFEGPRTVAVLFDKPSTRTRVSFTVGVAELGGQPLVMDLGTSQMGRGEPIEDTARVLSRQVAAIVWRTAGQERIEAMAAHSSVPVVNALTDEFHPCQILADLQTIREHKGSPRGLTLAYLGDGANNMAHSYLLGGATAGMHVRIGAPVGYLPDASVMERAAEIAAATGGSVTAVSDPEAAVAGAHVVATDTWVSMGQDGKDERIAAFASYQVTTALLGLADPDAIVLHCLPAYRGLEIAADVIDGPQSVVWDQAENRLHAQKALLHWLATRGAEGS</sequence>
<comment type="subcellular location">
    <subcellularLocation>
        <location evidence="7">Cytoplasm</location>
    </subcellularLocation>
</comment>
<dbReference type="EMBL" id="FTNI01000057">
    <property type="protein sequence ID" value="SIS25013.1"/>
    <property type="molecule type" value="Genomic_DNA"/>
</dbReference>
<keyword evidence="7" id="KW-0963">Cytoplasm</keyword>
<feature type="binding site" evidence="7">
    <location>
        <begin position="325"/>
        <end position="326"/>
    </location>
    <ligand>
        <name>carbamoyl phosphate</name>
        <dbReference type="ChEBI" id="CHEBI:58228"/>
    </ligand>
</feature>
<dbReference type="Pfam" id="PF02729">
    <property type="entry name" value="OTCace_N"/>
    <property type="match status" value="1"/>
</dbReference>
<dbReference type="InterPro" id="IPR006130">
    <property type="entry name" value="Asp/Orn_carbamoylTrfase"/>
</dbReference>
<dbReference type="InterPro" id="IPR036901">
    <property type="entry name" value="Asp/Orn_carbamoylTrfase_sf"/>
</dbReference>
<proteinExistence type="inferred from homology"/>
<evidence type="ECO:0000313" key="11">
    <source>
        <dbReference type="EMBL" id="SIS25013.1"/>
    </source>
</evidence>
<gene>
    <name evidence="11" type="ORF">SAMN05421833_1579</name>
</gene>
<evidence type="ECO:0000256" key="7">
    <source>
        <dbReference type="HAMAP-Rule" id="MF_01109"/>
    </source>
</evidence>
<dbReference type="Proteomes" id="UP000186096">
    <property type="component" value="Unassembled WGS sequence"/>
</dbReference>
<dbReference type="InterPro" id="IPR024904">
    <property type="entry name" value="OTCase_ArgI"/>
</dbReference>
<dbReference type="Pfam" id="PF00185">
    <property type="entry name" value="OTCace"/>
    <property type="match status" value="1"/>
</dbReference>
<evidence type="ECO:0000256" key="6">
    <source>
        <dbReference type="ARBA" id="ARBA00048772"/>
    </source>
</evidence>
<evidence type="ECO:0000259" key="9">
    <source>
        <dbReference type="Pfam" id="PF00185"/>
    </source>
</evidence>
<organism evidence="11 12">
    <name type="scientific">Microbispora rosea</name>
    <dbReference type="NCBI Taxonomy" id="58117"/>
    <lineage>
        <taxon>Bacteria</taxon>
        <taxon>Bacillati</taxon>
        <taxon>Actinomycetota</taxon>
        <taxon>Actinomycetes</taxon>
        <taxon>Streptosporangiales</taxon>
        <taxon>Streptosporangiaceae</taxon>
        <taxon>Microbispora</taxon>
    </lineage>
</organism>
<dbReference type="NCBIfam" id="NF001986">
    <property type="entry name" value="PRK00779.1"/>
    <property type="match status" value="1"/>
</dbReference>
<feature type="binding site" evidence="7">
    <location>
        <position position="139"/>
    </location>
    <ligand>
        <name>carbamoyl phosphate</name>
        <dbReference type="ChEBI" id="CHEBI:58228"/>
    </ligand>
</feature>
<dbReference type="GO" id="GO:0019240">
    <property type="term" value="P:citrulline biosynthetic process"/>
    <property type="evidence" value="ECO:0007669"/>
    <property type="project" value="TreeGrafter"/>
</dbReference>
<feature type="binding site" evidence="7">
    <location>
        <position position="163"/>
    </location>
    <ligand>
        <name>carbamoyl phosphate</name>
        <dbReference type="ChEBI" id="CHEBI:58228"/>
    </ligand>
</feature>
<feature type="region of interest" description="Disordered" evidence="8">
    <location>
        <begin position="1"/>
        <end position="72"/>
    </location>
</feature>
<feature type="domain" description="Aspartate/ornithine carbamoyltransferase Asp/Orn-binding" evidence="9">
    <location>
        <begin position="210"/>
        <end position="364"/>
    </location>
</feature>
<reference evidence="12" key="1">
    <citation type="submission" date="2017-01" db="EMBL/GenBank/DDBJ databases">
        <authorList>
            <person name="Varghese N."/>
            <person name="Submissions S."/>
        </authorList>
    </citation>
    <scope>NUCLEOTIDE SEQUENCE [LARGE SCALE GENOMIC DNA]</scope>
    <source>
        <strain evidence="12">ATCC 12950</strain>
    </source>
</reference>
<feature type="binding site" evidence="7">
    <location>
        <begin position="290"/>
        <end position="291"/>
    </location>
    <ligand>
        <name>L-ornithine</name>
        <dbReference type="ChEBI" id="CHEBI:46911"/>
    </ligand>
</feature>
<dbReference type="OrthoDB" id="9802587at2"/>
<feature type="binding site" evidence="7">
    <location>
        <begin position="190"/>
        <end position="193"/>
    </location>
    <ligand>
        <name>carbamoyl phosphate</name>
        <dbReference type="ChEBI" id="CHEBI:58228"/>
    </ligand>
</feature>
<evidence type="ECO:0000313" key="12">
    <source>
        <dbReference type="Proteomes" id="UP000186096"/>
    </source>
</evidence>
<dbReference type="AlphaFoldDB" id="A0A1N7HJP2"/>
<comment type="catalytic activity">
    <reaction evidence="6 7">
        <text>carbamoyl phosphate + L-ornithine = L-citrulline + phosphate + H(+)</text>
        <dbReference type="Rhea" id="RHEA:19513"/>
        <dbReference type="ChEBI" id="CHEBI:15378"/>
        <dbReference type="ChEBI" id="CHEBI:43474"/>
        <dbReference type="ChEBI" id="CHEBI:46911"/>
        <dbReference type="ChEBI" id="CHEBI:57743"/>
        <dbReference type="ChEBI" id="CHEBI:58228"/>
        <dbReference type="EC" id="2.1.3.3"/>
    </reaction>
</comment>
<evidence type="ECO:0000256" key="3">
    <source>
        <dbReference type="ARBA" id="ARBA00013007"/>
    </source>
</evidence>
<dbReference type="SUPFAM" id="SSF53671">
    <property type="entry name" value="Aspartate/ornithine carbamoyltransferase"/>
    <property type="match status" value="1"/>
</dbReference>
<comment type="similarity">
    <text evidence="2 7">Belongs to the aspartate/ornithine carbamoyltransferase superfamily. OTCase family.</text>
</comment>
<protein>
    <recommendedName>
        <fullName evidence="4 7">Ornithine carbamoyltransferase</fullName>
        <shortName evidence="7">OTCase</shortName>
        <ecNumber evidence="3 7">2.1.3.3</ecNumber>
    </recommendedName>
</protein>
<dbReference type="GO" id="GO:0042450">
    <property type="term" value="P:L-arginine biosynthetic process via ornithine"/>
    <property type="evidence" value="ECO:0007669"/>
    <property type="project" value="UniProtKB-UniRule"/>
</dbReference>
<feature type="binding site" evidence="7">
    <location>
        <position position="222"/>
    </location>
    <ligand>
        <name>L-ornithine</name>
        <dbReference type="ChEBI" id="CHEBI:46911"/>
    </ligand>
</feature>
<dbReference type="GO" id="GO:0016597">
    <property type="term" value="F:amino acid binding"/>
    <property type="evidence" value="ECO:0007669"/>
    <property type="project" value="InterPro"/>
</dbReference>
<dbReference type="HAMAP" id="MF_01109">
    <property type="entry name" value="OTCase"/>
    <property type="match status" value="1"/>
</dbReference>
<evidence type="ECO:0000256" key="8">
    <source>
        <dbReference type="SAM" id="MobiDB-lite"/>
    </source>
</evidence>
<dbReference type="PRINTS" id="PR00102">
    <property type="entry name" value="OTCASE"/>
</dbReference>
<evidence type="ECO:0000259" key="10">
    <source>
        <dbReference type="Pfam" id="PF02729"/>
    </source>
</evidence>
<dbReference type="FunFam" id="3.40.50.1370:FF:000008">
    <property type="entry name" value="Ornithine carbamoyltransferase"/>
    <property type="match status" value="1"/>
</dbReference>
<evidence type="ECO:0000256" key="1">
    <source>
        <dbReference type="ARBA" id="ARBA00004975"/>
    </source>
</evidence>
<name>A0A1N7HJP2_9ACTN</name>
<evidence type="ECO:0000256" key="2">
    <source>
        <dbReference type="ARBA" id="ARBA00007805"/>
    </source>
</evidence>
<feature type="binding site" evidence="7">
    <location>
        <position position="286"/>
    </location>
    <ligand>
        <name>L-ornithine</name>
        <dbReference type="ChEBI" id="CHEBI:46911"/>
    </ligand>
</feature>
<keyword evidence="5 7" id="KW-0808">Transferase</keyword>
<dbReference type="NCBIfam" id="TIGR00658">
    <property type="entry name" value="orni_carb_tr"/>
    <property type="match status" value="1"/>
</dbReference>
<evidence type="ECO:0000256" key="5">
    <source>
        <dbReference type="ARBA" id="ARBA00022679"/>
    </source>
</evidence>
<dbReference type="GO" id="GO:0004585">
    <property type="term" value="F:ornithine carbamoyltransferase activity"/>
    <property type="evidence" value="ECO:0007669"/>
    <property type="project" value="UniProtKB-UniRule"/>
</dbReference>
<dbReference type="InterPro" id="IPR006131">
    <property type="entry name" value="Asp_carbamoyltransf_Asp/Orn-bd"/>
</dbReference>
<dbReference type="InterPro" id="IPR006132">
    <property type="entry name" value="Asp/Orn_carbamoyltranf_P-bd"/>
</dbReference>
<comment type="pathway">
    <text evidence="1">Amino-acid biosynthesis; L-arginine biosynthesis; L-arginine from L-ornithine and carbamoyl phosphate: step 1/3.</text>
</comment>
<feature type="binding site" evidence="7">
    <location>
        <position position="353"/>
    </location>
    <ligand>
        <name>carbamoyl phosphate</name>
        <dbReference type="ChEBI" id="CHEBI:58228"/>
    </ligand>
</feature>
<dbReference type="GO" id="GO:0005737">
    <property type="term" value="C:cytoplasm"/>
    <property type="evidence" value="ECO:0007669"/>
    <property type="project" value="UniProtKB-SubCell"/>
</dbReference>
<evidence type="ECO:0000256" key="4">
    <source>
        <dbReference type="ARBA" id="ARBA00016634"/>
    </source>
</evidence>
<dbReference type="PANTHER" id="PTHR45753">
    <property type="entry name" value="ORNITHINE CARBAMOYLTRANSFERASE, MITOCHONDRIAL"/>
    <property type="match status" value="1"/>
</dbReference>
<accession>A0A1N7HJP2</accession>